<evidence type="ECO:0000256" key="2">
    <source>
        <dbReference type="ARBA" id="ARBA00022692"/>
    </source>
</evidence>
<protein>
    <recommendedName>
        <fullName evidence="7">V-type proton ATPase subunit S1/VOA1 transmembrane domain-containing protein</fullName>
    </recommendedName>
</protein>
<name>A0A1M8A0V0_MALS4</name>
<keyword evidence="4 5" id="KW-0472">Membrane</keyword>
<feature type="signal peptide" evidence="6">
    <location>
        <begin position="1"/>
        <end position="20"/>
    </location>
</feature>
<comment type="subcellular location">
    <subcellularLocation>
        <location evidence="1">Membrane</location>
        <topology evidence="1">Single-pass membrane protein</topology>
    </subcellularLocation>
</comment>
<evidence type="ECO:0000256" key="4">
    <source>
        <dbReference type="ARBA" id="ARBA00023136"/>
    </source>
</evidence>
<proteinExistence type="predicted"/>
<evidence type="ECO:0000313" key="9">
    <source>
        <dbReference type="Proteomes" id="UP000186303"/>
    </source>
</evidence>
<keyword evidence="2 5" id="KW-0812">Transmembrane</keyword>
<evidence type="ECO:0000259" key="7">
    <source>
        <dbReference type="Pfam" id="PF20520"/>
    </source>
</evidence>
<organism evidence="8 9">
    <name type="scientific">Malassezia sympodialis (strain ATCC 42132)</name>
    <name type="common">Atopic eczema-associated yeast</name>
    <dbReference type="NCBI Taxonomy" id="1230383"/>
    <lineage>
        <taxon>Eukaryota</taxon>
        <taxon>Fungi</taxon>
        <taxon>Dikarya</taxon>
        <taxon>Basidiomycota</taxon>
        <taxon>Ustilaginomycotina</taxon>
        <taxon>Malasseziomycetes</taxon>
        <taxon>Malasseziales</taxon>
        <taxon>Malasseziaceae</taxon>
        <taxon>Malassezia</taxon>
    </lineage>
</organism>
<dbReference type="EMBL" id="LT671821">
    <property type="protein sequence ID" value="SHO75824.1"/>
    <property type="molecule type" value="Genomic_DNA"/>
</dbReference>
<gene>
    <name evidence="8" type="ORF">MSYG_0157</name>
</gene>
<reference evidence="9" key="1">
    <citation type="journal article" date="2017" name="Nucleic Acids Res.">
        <title>Proteogenomics produces comprehensive and highly accurate protein-coding gene annotation in a complete genome assembly of Malassezia sympodialis.</title>
        <authorList>
            <person name="Zhu Y."/>
            <person name="Engstroem P.G."/>
            <person name="Tellgren-Roth C."/>
            <person name="Baudo C.D."/>
            <person name="Kennell J.C."/>
            <person name="Sun S."/>
            <person name="Billmyre R.B."/>
            <person name="Schroeder M.S."/>
            <person name="Andersson A."/>
            <person name="Holm T."/>
            <person name="Sigurgeirsson B."/>
            <person name="Wu G."/>
            <person name="Sankaranarayanan S.R."/>
            <person name="Siddharthan R."/>
            <person name="Sanyal K."/>
            <person name="Lundeberg J."/>
            <person name="Nystedt B."/>
            <person name="Boekhout T."/>
            <person name="Dawson T.L. Jr."/>
            <person name="Heitman J."/>
            <person name="Scheynius A."/>
            <person name="Lehtioe J."/>
        </authorList>
    </citation>
    <scope>NUCLEOTIDE SEQUENCE [LARGE SCALE GENOMIC DNA]</scope>
    <source>
        <strain evidence="9">ATCC 42132</strain>
    </source>
</reference>
<sequence length="260" mass="28820">MRGFTWMLLPFALLCAGADASKGPAPLVAFVSPRTSNAMLRPPTENQFDRREPIISARHAVERLSLHRRHDGTAEMCELDAFVHVQVDSLSKDSFADLDAATPFSLKKRAMLAPQQMVFEAMEQKSTSFADELKNAVHELCGTEKKIFNIPIPNLKSHETQLISKLSEIDSEYPEYIVLVTGSNEHAMTKRQAGPALHYTPKSKFLERNQLFSPATVLALGVVAFLLFCTIIAVAMISSTESPDRLAAPSRGTSYDKKRN</sequence>
<feature type="domain" description="V-type proton ATPase subunit S1/VOA1 transmembrane" evidence="7">
    <location>
        <begin position="210"/>
        <end position="245"/>
    </location>
</feature>
<evidence type="ECO:0000256" key="5">
    <source>
        <dbReference type="SAM" id="Phobius"/>
    </source>
</evidence>
<dbReference type="AlphaFoldDB" id="A0A1M8A0V0"/>
<keyword evidence="6" id="KW-0732">Signal</keyword>
<evidence type="ECO:0000256" key="6">
    <source>
        <dbReference type="SAM" id="SignalP"/>
    </source>
</evidence>
<evidence type="ECO:0000256" key="3">
    <source>
        <dbReference type="ARBA" id="ARBA00022989"/>
    </source>
</evidence>
<dbReference type="Pfam" id="PF20520">
    <property type="entry name" value="Ac45-VOA1_TM"/>
    <property type="match status" value="1"/>
</dbReference>
<feature type="chain" id="PRO_5012093861" description="V-type proton ATPase subunit S1/VOA1 transmembrane domain-containing protein" evidence="6">
    <location>
        <begin position="21"/>
        <end position="260"/>
    </location>
</feature>
<dbReference type="OrthoDB" id="3359821at2759"/>
<feature type="transmembrane region" description="Helical" evidence="5">
    <location>
        <begin position="211"/>
        <end position="237"/>
    </location>
</feature>
<evidence type="ECO:0000313" key="8">
    <source>
        <dbReference type="EMBL" id="SHO75824.1"/>
    </source>
</evidence>
<dbReference type="Proteomes" id="UP000186303">
    <property type="component" value="Chromosome 1"/>
</dbReference>
<keyword evidence="9" id="KW-1185">Reference proteome</keyword>
<dbReference type="InterPro" id="IPR046756">
    <property type="entry name" value="VAS1/VOA1_TM"/>
</dbReference>
<accession>A0A1M8A0V0</accession>
<evidence type="ECO:0000256" key="1">
    <source>
        <dbReference type="ARBA" id="ARBA00004167"/>
    </source>
</evidence>
<dbReference type="GO" id="GO:0016020">
    <property type="term" value="C:membrane"/>
    <property type="evidence" value="ECO:0007669"/>
    <property type="project" value="UniProtKB-SubCell"/>
</dbReference>
<keyword evidence="3 5" id="KW-1133">Transmembrane helix</keyword>